<dbReference type="PROSITE" id="PS50199">
    <property type="entry name" value="ZF_RANBP2_2"/>
    <property type="match status" value="1"/>
</dbReference>
<dbReference type="SMART" id="SM00547">
    <property type="entry name" value="ZnF_RBZ"/>
    <property type="match status" value="1"/>
</dbReference>
<dbReference type="PROSITE" id="PS01358">
    <property type="entry name" value="ZF_RANBP2_1"/>
    <property type="match status" value="1"/>
</dbReference>
<dbReference type="Gene3D" id="4.10.1060.10">
    <property type="entry name" value="Zinc finger, RanBP2-type"/>
    <property type="match status" value="1"/>
</dbReference>
<evidence type="ECO:0000313" key="13">
    <source>
        <dbReference type="Proteomes" id="UP000028524"/>
    </source>
</evidence>
<keyword evidence="5" id="KW-0862">Zinc</keyword>
<accession>A0A084QLH8</accession>
<dbReference type="EMBL" id="KL660654">
    <property type="protein sequence ID" value="KFA64813.1"/>
    <property type="molecule type" value="Genomic_DNA"/>
</dbReference>
<dbReference type="PANTHER" id="PTHR13948">
    <property type="entry name" value="RNA-BINDING PROTEIN"/>
    <property type="match status" value="1"/>
</dbReference>
<reference evidence="12 13" key="1">
    <citation type="journal article" date="2014" name="BMC Genomics">
        <title>Comparative genome sequencing reveals chemotype-specific gene clusters in the toxigenic black mold Stachybotrys.</title>
        <authorList>
            <person name="Semeiks J."/>
            <person name="Borek D."/>
            <person name="Otwinowski Z."/>
            <person name="Grishin N.V."/>
        </authorList>
    </citation>
    <scope>NUCLEOTIDE SEQUENCE [LARGE SCALE GENOMIC DNA]</scope>
    <source>
        <strain evidence="12 13">IBT 40285</strain>
    </source>
</reference>
<dbReference type="PROSITE" id="PS00028">
    <property type="entry name" value="ZINC_FINGER_C2H2_1"/>
    <property type="match status" value="1"/>
</dbReference>
<dbReference type="GO" id="GO:0005634">
    <property type="term" value="C:nucleus"/>
    <property type="evidence" value="ECO:0007669"/>
    <property type="project" value="UniProtKB-SubCell"/>
</dbReference>
<evidence type="ECO:0000256" key="4">
    <source>
        <dbReference type="ARBA" id="ARBA00022771"/>
    </source>
</evidence>
<keyword evidence="6" id="KW-0694">RNA-binding</keyword>
<evidence type="ECO:0000256" key="3">
    <source>
        <dbReference type="ARBA" id="ARBA00022737"/>
    </source>
</evidence>
<feature type="domain" description="RanBP2-type" evidence="11">
    <location>
        <begin position="222"/>
        <end position="251"/>
    </location>
</feature>
<dbReference type="PROSITE" id="PS50174">
    <property type="entry name" value="G_PATCH"/>
    <property type="match status" value="1"/>
</dbReference>
<sequence>MDPRGYSRAHVGNDYDGGRQQRSARHDHGSQRYERGRHDYRDAAGDDGRGRRRSTSRGSRSYPSRRDHSAGMYDDAPTEGARSRRDRYGDDWSGGDYQQRHYRDERRSRSRSRDAGRPTDTVILEGLPHSISTSQLRESLMRCSMLSELPTSEIRIPSSRGNRRAFVQFDQVDDAITFMKEHFPTLLVQLEHSTDDVPDGTFVTQVHYARSRDNDGNGSQTNSGNWPCPSCDFSNYATRNVCRKCGAAPSASDSREGLTGAADCGNDPSQILVVYPLPYFVDEQMFARDVMQLEIQKAEPPKDKAAGTTTGPPQLKSTAPHFNAASNGARPGSLHRVFLMRDVSTGQSSKFGFVEFWTLEDAIAAMAKVRMLPSLNVAGTDVNVSNIHMGVFLPETRTRSPETDHLSFFPLFNPELRVRHRDLRVYPSRLDVNATPPVVENASKPADDSGNDKKKAKKRKADANLVAASAKKAAPMAGQMAMWQKKHVELHDGGDTPGPNQGSQPSRSDLNNPNKMPLSQSRAPIKISISGSKTLAAITSQPGPADGADAGTQAESNDENASEPLGKTAPEGSGKEETYTEPGRMMCFLCMLKFKTQEELSKHVQGPGHRTALQNEDLVKAALPRLVKRDKRIQQQKAAEEKTAQDAQYRDRAKERREAYSQPKMPTNQPSKPRSERKPAKREDDPASAPKPAPSKGAGILAKMGWTAGSGLGANADGRTDVVASHAYQEGVGLGAEGGNLGDAARLAEQKTKNSYAQYLNTVQDKARERFNKLS</sequence>
<evidence type="ECO:0000256" key="6">
    <source>
        <dbReference type="ARBA" id="ARBA00022884"/>
    </source>
</evidence>
<proteinExistence type="predicted"/>
<dbReference type="InterPro" id="IPR036443">
    <property type="entry name" value="Znf_RanBP2_sf"/>
</dbReference>
<dbReference type="InterPro" id="IPR000467">
    <property type="entry name" value="G_patch_dom"/>
</dbReference>
<dbReference type="InParanoid" id="A0A084QLH8"/>
<feature type="compositionally biased region" description="Low complexity" evidence="9">
    <location>
        <begin position="463"/>
        <end position="477"/>
    </location>
</feature>
<protein>
    <recommendedName>
        <fullName evidence="14">G-patch domain-containing protein</fullName>
    </recommendedName>
</protein>
<dbReference type="InterPro" id="IPR013087">
    <property type="entry name" value="Znf_C2H2_type"/>
</dbReference>
<evidence type="ECO:0000256" key="9">
    <source>
        <dbReference type="SAM" id="MobiDB-lite"/>
    </source>
</evidence>
<feature type="compositionally biased region" description="Basic and acidic residues" evidence="9">
    <location>
        <begin position="638"/>
        <end position="659"/>
    </location>
</feature>
<evidence type="ECO:0000259" key="11">
    <source>
        <dbReference type="PROSITE" id="PS50199"/>
    </source>
</evidence>
<dbReference type="InterPro" id="IPR000504">
    <property type="entry name" value="RRM_dom"/>
</dbReference>
<dbReference type="AlphaFoldDB" id="A0A084QLH8"/>
<dbReference type="Pfam" id="PF00076">
    <property type="entry name" value="RRM_1"/>
    <property type="match status" value="1"/>
</dbReference>
<dbReference type="SMART" id="SM00360">
    <property type="entry name" value="RRM"/>
    <property type="match status" value="2"/>
</dbReference>
<keyword evidence="2" id="KW-0479">Metal-binding</keyword>
<keyword evidence="4 8" id="KW-0863">Zinc-finger</keyword>
<feature type="domain" description="G-patch" evidence="10">
    <location>
        <begin position="693"/>
        <end position="739"/>
    </location>
</feature>
<feature type="compositionally biased region" description="Basic and acidic residues" evidence="9">
    <location>
        <begin position="81"/>
        <end position="90"/>
    </location>
</feature>
<keyword evidence="3" id="KW-0677">Repeat</keyword>
<evidence type="ECO:0000313" key="12">
    <source>
        <dbReference type="EMBL" id="KFA64813.1"/>
    </source>
</evidence>
<gene>
    <name evidence="12" type="ORF">S40285_01375</name>
</gene>
<dbReference type="InterPro" id="IPR035979">
    <property type="entry name" value="RBD_domain_sf"/>
</dbReference>
<feature type="compositionally biased region" description="Basic and acidic residues" evidence="9">
    <location>
        <begin position="673"/>
        <end position="685"/>
    </location>
</feature>
<dbReference type="SMART" id="SM00443">
    <property type="entry name" value="G_patch"/>
    <property type="match status" value="1"/>
</dbReference>
<feature type="compositionally biased region" description="Basic and acidic residues" evidence="9">
    <location>
        <begin position="1"/>
        <end position="49"/>
    </location>
</feature>
<evidence type="ECO:0000256" key="2">
    <source>
        <dbReference type="ARBA" id="ARBA00022723"/>
    </source>
</evidence>
<evidence type="ECO:0008006" key="14">
    <source>
        <dbReference type="Google" id="ProtNLM"/>
    </source>
</evidence>
<dbReference type="GO" id="GO:0008270">
    <property type="term" value="F:zinc ion binding"/>
    <property type="evidence" value="ECO:0007669"/>
    <property type="project" value="UniProtKB-KW"/>
</dbReference>
<feature type="region of interest" description="Disordered" evidence="9">
    <location>
        <begin position="537"/>
        <end position="581"/>
    </location>
</feature>
<dbReference type="InterPro" id="IPR012677">
    <property type="entry name" value="Nucleotide-bd_a/b_plait_sf"/>
</dbReference>
<feature type="region of interest" description="Disordered" evidence="9">
    <location>
        <begin position="435"/>
        <end position="520"/>
    </location>
</feature>
<dbReference type="InterPro" id="IPR001876">
    <property type="entry name" value="Znf_RanBP2"/>
</dbReference>
<comment type="subcellular location">
    <subcellularLocation>
        <location evidence="1">Nucleus</location>
    </subcellularLocation>
</comment>
<keyword evidence="7" id="KW-0539">Nucleus</keyword>
<evidence type="ECO:0000259" key="10">
    <source>
        <dbReference type="PROSITE" id="PS50174"/>
    </source>
</evidence>
<organism evidence="12 13">
    <name type="scientific">Stachybotrys chlorohalonatus (strain IBT 40285)</name>
    <dbReference type="NCBI Taxonomy" id="1283841"/>
    <lineage>
        <taxon>Eukaryota</taxon>
        <taxon>Fungi</taxon>
        <taxon>Dikarya</taxon>
        <taxon>Ascomycota</taxon>
        <taxon>Pezizomycotina</taxon>
        <taxon>Sordariomycetes</taxon>
        <taxon>Hypocreomycetidae</taxon>
        <taxon>Hypocreales</taxon>
        <taxon>Stachybotryaceae</taxon>
        <taxon>Stachybotrys</taxon>
    </lineage>
</organism>
<feature type="region of interest" description="Disordered" evidence="9">
    <location>
        <begin position="1"/>
        <end position="122"/>
    </location>
</feature>
<dbReference type="Pfam" id="PF01585">
    <property type="entry name" value="G-patch"/>
    <property type="match status" value="1"/>
</dbReference>
<dbReference type="OMA" id="MYDDRSP"/>
<dbReference type="SUPFAM" id="SSF54928">
    <property type="entry name" value="RNA-binding domain, RBD"/>
    <property type="match status" value="2"/>
</dbReference>
<dbReference type="PANTHER" id="PTHR13948:SF3">
    <property type="entry name" value="FI21118P1"/>
    <property type="match status" value="1"/>
</dbReference>
<feature type="compositionally biased region" description="Low complexity" evidence="9">
    <location>
        <begin position="687"/>
        <end position="699"/>
    </location>
</feature>
<evidence type="ECO:0000256" key="7">
    <source>
        <dbReference type="ARBA" id="ARBA00023242"/>
    </source>
</evidence>
<dbReference type="GO" id="GO:0000398">
    <property type="term" value="P:mRNA splicing, via spliceosome"/>
    <property type="evidence" value="ECO:0007669"/>
    <property type="project" value="TreeGrafter"/>
</dbReference>
<evidence type="ECO:0000256" key="5">
    <source>
        <dbReference type="ARBA" id="ARBA00022833"/>
    </source>
</evidence>
<evidence type="ECO:0000256" key="1">
    <source>
        <dbReference type="ARBA" id="ARBA00004123"/>
    </source>
</evidence>
<name>A0A084QLH8_STAC4</name>
<dbReference type="HOGENOM" id="CLU_012131_0_0_1"/>
<feature type="region of interest" description="Disordered" evidence="9">
    <location>
        <begin position="628"/>
        <end position="702"/>
    </location>
</feature>
<keyword evidence="13" id="KW-1185">Reference proteome</keyword>
<evidence type="ECO:0000256" key="8">
    <source>
        <dbReference type="PROSITE-ProRule" id="PRU00322"/>
    </source>
</evidence>
<dbReference type="GO" id="GO:0003723">
    <property type="term" value="F:RNA binding"/>
    <property type="evidence" value="ECO:0007669"/>
    <property type="project" value="UniProtKB-KW"/>
</dbReference>
<feature type="compositionally biased region" description="Polar residues" evidence="9">
    <location>
        <begin position="498"/>
        <end position="520"/>
    </location>
</feature>
<dbReference type="Proteomes" id="UP000028524">
    <property type="component" value="Unassembled WGS sequence"/>
</dbReference>
<dbReference type="CDD" id="cd00590">
    <property type="entry name" value="RRM_SF"/>
    <property type="match status" value="1"/>
</dbReference>
<dbReference type="STRING" id="1283841.A0A084QLH8"/>
<feature type="compositionally biased region" description="Basic and acidic residues" evidence="9">
    <location>
        <begin position="98"/>
        <end position="117"/>
    </location>
</feature>
<dbReference type="Gene3D" id="3.30.70.330">
    <property type="match status" value="2"/>
</dbReference>
<dbReference type="OrthoDB" id="29221at2759"/>
<dbReference type="SUPFAM" id="SSF90209">
    <property type="entry name" value="Ran binding protein zinc finger-like"/>
    <property type="match status" value="1"/>
</dbReference>